<evidence type="ECO:0000256" key="1">
    <source>
        <dbReference type="SAM" id="Phobius"/>
    </source>
</evidence>
<dbReference type="InterPro" id="IPR003675">
    <property type="entry name" value="Rce1/LyrA-like_dom"/>
</dbReference>
<evidence type="ECO:0000313" key="4">
    <source>
        <dbReference type="Proteomes" id="UP001242368"/>
    </source>
</evidence>
<protein>
    <submittedName>
        <fullName evidence="3">CPBP family intramembrane metalloprotease</fullName>
        <ecNumber evidence="3">3.4.-.-</ecNumber>
    </submittedName>
</protein>
<proteinExistence type="predicted"/>
<name>A0ABT8CUF9_9FLAO</name>
<dbReference type="EC" id="3.4.-.-" evidence="3"/>
<comment type="caution">
    <text evidence="3">The sequence shown here is derived from an EMBL/GenBank/DDBJ whole genome shotgun (WGS) entry which is preliminary data.</text>
</comment>
<dbReference type="EMBL" id="JAUFQU010000001">
    <property type="protein sequence ID" value="MDN3707202.1"/>
    <property type="molecule type" value="Genomic_DNA"/>
</dbReference>
<keyword evidence="1" id="KW-0812">Transmembrane</keyword>
<dbReference type="Pfam" id="PF02517">
    <property type="entry name" value="Rce1-like"/>
    <property type="match status" value="1"/>
</dbReference>
<keyword evidence="4" id="KW-1185">Reference proteome</keyword>
<keyword evidence="3" id="KW-0378">Hydrolase</keyword>
<keyword evidence="3" id="KW-0645">Protease</keyword>
<gene>
    <name evidence="3" type="ORF">QW060_08650</name>
</gene>
<dbReference type="Proteomes" id="UP001242368">
    <property type="component" value="Unassembled WGS sequence"/>
</dbReference>
<accession>A0ABT8CUF9</accession>
<dbReference type="RefSeq" id="WP_290363228.1">
    <property type="nucleotide sequence ID" value="NZ_JAUFQU010000001.1"/>
</dbReference>
<feature type="domain" description="CAAX prenyl protease 2/Lysostaphin resistance protein A-like" evidence="2">
    <location>
        <begin position="112"/>
        <end position="206"/>
    </location>
</feature>
<dbReference type="PANTHER" id="PTHR35797">
    <property type="entry name" value="PROTEASE-RELATED"/>
    <property type="match status" value="1"/>
</dbReference>
<evidence type="ECO:0000259" key="2">
    <source>
        <dbReference type="Pfam" id="PF02517"/>
    </source>
</evidence>
<sequence length="242" mass="28275">MDVLKTAKNVNWLRILLFYSIVLTGTYFARKLPNLLNLVLEKVTDIPFTFNYNHGLVTLFVSLLFYKLSKEKQQITLLGEHKIKSLLFPFILFVCYGVFGISNHHGVNPHLWALIFCFFAFIYNIMEEYAWRGYLIESMGKIPFILKSLISGILWAIWHLLIFENFDQYGGFWIFLAFCIIFSFILTFAVQRTKSILVAATIHAFIIQTNIAAILCFSIFMLLLIFWNKKLTKSKRTPINEQ</sequence>
<reference evidence="4" key="1">
    <citation type="journal article" date="2019" name="Int. J. Syst. Evol. Microbiol.">
        <title>The Global Catalogue of Microorganisms (GCM) 10K type strain sequencing project: providing services to taxonomists for standard genome sequencing and annotation.</title>
        <authorList>
            <consortium name="The Broad Institute Genomics Platform"/>
            <consortium name="The Broad Institute Genome Sequencing Center for Infectious Disease"/>
            <person name="Wu L."/>
            <person name="Ma J."/>
        </authorList>
    </citation>
    <scope>NUCLEOTIDE SEQUENCE [LARGE SCALE GENOMIC DNA]</scope>
    <source>
        <strain evidence="4">CECT 7184</strain>
    </source>
</reference>
<feature type="transmembrane region" description="Helical" evidence="1">
    <location>
        <begin position="142"/>
        <end position="163"/>
    </location>
</feature>
<evidence type="ECO:0000313" key="3">
    <source>
        <dbReference type="EMBL" id="MDN3707202.1"/>
    </source>
</evidence>
<dbReference type="InterPro" id="IPR042150">
    <property type="entry name" value="MmRce1-like"/>
</dbReference>
<feature type="transmembrane region" description="Helical" evidence="1">
    <location>
        <begin position="86"/>
        <end position="105"/>
    </location>
</feature>
<feature type="transmembrane region" description="Helical" evidence="1">
    <location>
        <begin position="111"/>
        <end position="130"/>
    </location>
</feature>
<feature type="transmembrane region" description="Helical" evidence="1">
    <location>
        <begin position="49"/>
        <end position="66"/>
    </location>
</feature>
<feature type="transmembrane region" description="Helical" evidence="1">
    <location>
        <begin position="169"/>
        <end position="190"/>
    </location>
</feature>
<keyword evidence="1" id="KW-1133">Transmembrane helix</keyword>
<feature type="transmembrane region" description="Helical" evidence="1">
    <location>
        <begin position="202"/>
        <end position="227"/>
    </location>
</feature>
<keyword evidence="3" id="KW-0482">Metalloprotease</keyword>
<dbReference type="PANTHER" id="PTHR35797:SF1">
    <property type="entry name" value="PROTEASE"/>
    <property type="match status" value="1"/>
</dbReference>
<organism evidence="3 4">
    <name type="scientific">Paenimyroides ceti</name>
    <dbReference type="NCBI Taxonomy" id="395087"/>
    <lineage>
        <taxon>Bacteria</taxon>
        <taxon>Pseudomonadati</taxon>
        <taxon>Bacteroidota</taxon>
        <taxon>Flavobacteriia</taxon>
        <taxon>Flavobacteriales</taxon>
        <taxon>Flavobacteriaceae</taxon>
        <taxon>Paenimyroides</taxon>
    </lineage>
</organism>
<keyword evidence="1" id="KW-0472">Membrane</keyword>
<feature type="transmembrane region" description="Helical" evidence="1">
    <location>
        <begin position="12"/>
        <end position="29"/>
    </location>
</feature>
<dbReference type="GO" id="GO:0008237">
    <property type="term" value="F:metallopeptidase activity"/>
    <property type="evidence" value="ECO:0007669"/>
    <property type="project" value="UniProtKB-KW"/>
</dbReference>